<feature type="region of interest" description="Disordered" evidence="1">
    <location>
        <begin position="1"/>
        <end position="20"/>
    </location>
</feature>
<dbReference type="RefSeq" id="WP_386417471.1">
    <property type="nucleotide sequence ID" value="NZ_JBHSZO010000038.1"/>
</dbReference>
<accession>A0ABW2GKG6</accession>
<evidence type="ECO:0000313" key="3">
    <source>
        <dbReference type="Proteomes" id="UP001596413"/>
    </source>
</evidence>
<gene>
    <name evidence="2" type="ORF">ACFQLX_21185</name>
</gene>
<sequence length="94" mass="10265">MRIRYPRLRPGFGASTSRPRQPGWAVVIAPHGGGSMCQPGLVLSAGWVGSVLLGLAVAGRVNRWTLLAAFLARMEPRKDRGRLGSWPWTRGTRT</sequence>
<dbReference type="Proteomes" id="UP001596413">
    <property type="component" value="Unassembled WGS sequence"/>
</dbReference>
<evidence type="ECO:0000313" key="2">
    <source>
        <dbReference type="EMBL" id="MFC7220654.1"/>
    </source>
</evidence>
<organism evidence="2 3">
    <name type="scientific">Streptomyces polyrhachis</name>
    <dbReference type="NCBI Taxonomy" id="1282885"/>
    <lineage>
        <taxon>Bacteria</taxon>
        <taxon>Bacillati</taxon>
        <taxon>Actinomycetota</taxon>
        <taxon>Actinomycetes</taxon>
        <taxon>Kitasatosporales</taxon>
        <taxon>Streptomycetaceae</taxon>
        <taxon>Streptomyces</taxon>
    </lineage>
</organism>
<protein>
    <submittedName>
        <fullName evidence="2">Uncharacterized protein</fullName>
    </submittedName>
</protein>
<evidence type="ECO:0000256" key="1">
    <source>
        <dbReference type="SAM" id="MobiDB-lite"/>
    </source>
</evidence>
<name>A0ABW2GKG6_9ACTN</name>
<keyword evidence="3" id="KW-1185">Reference proteome</keyword>
<comment type="caution">
    <text evidence="2">The sequence shown here is derived from an EMBL/GenBank/DDBJ whole genome shotgun (WGS) entry which is preliminary data.</text>
</comment>
<reference evidence="3" key="1">
    <citation type="journal article" date="2019" name="Int. J. Syst. Evol. Microbiol.">
        <title>The Global Catalogue of Microorganisms (GCM) 10K type strain sequencing project: providing services to taxonomists for standard genome sequencing and annotation.</title>
        <authorList>
            <consortium name="The Broad Institute Genomics Platform"/>
            <consortium name="The Broad Institute Genome Sequencing Center for Infectious Disease"/>
            <person name="Wu L."/>
            <person name="Ma J."/>
        </authorList>
    </citation>
    <scope>NUCLEOTIDE SEQUENCE [LARGE SCALE GENOMIC DNA]</scope>
    <source>
        <strain evidence="3">CGMCC 1.13681</strain>
    </source>
</reference>
<dbReference type="EMBL" id="JBHSZO010000038">
    <property type="protein sequence ID" value="MFC7220654.1"/>
    <property type="molecule type" value="Genomic_DNA"/>
</dbReference>
<proteinExistence type="predicted"/>